<reference evidence="1" key="1">
    <citation type="submission" date="2020-04" db="EMBL/GenBank/DDBJ databases">
        <authorList>
            <person name="Alioto T."/>
            <person name="Alioto T."/>
            <person name="Gomez Garrido J."/>
        </authorList>
    </citation>
    <scope>NUCLEOTIDE SEQUENCE</scope>
    <source>
        <strain evidence="1">A484AB</strain>
    </source>
</reference>
<dbReference type="OrthoDB" id="5982941at2759"/>
<accession>A0A7D9DRG0</accession>
<evidence type="ECO:0000313" key="1">
    <source>
        <dbReference type="EMBL" id="CAB3992432.1"/>
    </source>
</evidence>
<organism evidence="1 2">
    <name type="scientific">Paramuricea clavata</name>
    <name type="common">Red gorgonian</name>
    <name type="synonym">Violescent sea-whip</name>
    <dbReference type="NCBI Taxonomy" id="317549"/>
    <lineage>
        <taxon>Eukaryota</taxon>
        <taxon>Metazoa</taxon>
        <taxon>Cnidaria</taxon>
        <taxon>Anthozoa</taxon>
        <taxon>Octocorallia</taxon>
        <taxon>Malacalcyonacea</taxon>
        <taxon>Plexauridae</taxon>
        <taxon>Paramuricea</taxon>
    </lineage>
</organism>
<protein>
    <submittedName>
        <fullName evidence="1">Uncharacterized protein</fullName>
    </submittedName>
</protein>
<proteinExistence type="predicted"/>
<keyword evidence="2" id="KW-1185">Reference proteome</keyword>
<dbReference type="AlphaFoldDB" id="A0A7D9DRG0"/>
<gene>
    <name evidence="1" type="ORF">PACLA_8A032787</name>
</gene>
<sequence length="165" mass="18247">MNTFSVILLLSTVYFASAQSNACGGCASGYSCKLIFTATIGDHTYKYSQCVENGETVETHELLKPSSNDASVNFRRGLFRTCTPETVAVDCGKERCCLGGKYCSPYLFKYIPCNLKNVHKCPCSDGLVCRFTYNIKIPVVGITLSLKQCMEPEDNNEVKEVEMTE</sequence>
<name>A0A7D9DRG0_PARCT</name>
<evidence type="ECO:0000313" key="2">
    <source>
        <dbReference type="Proteomes" id="UP001152795"/>
    </source>
</evidence>
<dbReference type="EMBL" id="CACRXK020002051">
    <property type="protein sequence ID" value="CAB3992432.1"/>
    <property type="molecule type" value="Genomic_DNA"/>
</dbReference>
<comment type="caution">
    <text evidence="1">The sequence shown here is derived from an EMBL/GenBank/DDBJ whole genome shotgun (WGS) entry which is preliminary data.</text>
</comment>
<dbReference type="Proteomes" id="UP001152795">
    <property type="component" value="Unassembled WGS sequence"/>
</dbReference>